<proteinExistence type="inferred from homology"/>
<organism evidence="18 19">
    <name type="scientific">Rossellomorea pakistanensis</name>
    <dbReference type="NCBI Taxonomy" id="992288"/>
    <lineage>
        <taxon>Bacteria</taxon>
        <taxon>Bacillati</taxon>
        <taxon>Bacillota</taxon>
        <taxon>Bacilli</taxon>
        <taxon>Bacillales</taxon>
        <taxon>Bacillaceae</taxon>
        <taxon>Rossellomorea</taxon>
    </lineage>
</organism>
<dbReference type="Gene3D" id="1.10.390.10">
    <property type="entry name" value="Neutral Protease Domain 2"/>
    <property type="match status" value="1"/>
</dbReference>
<feature type="domain" description="Peptidase M4 C-terminal" evidence="15">
    <location>
        <begin position="424"/>
        <end position="598"/>
    </location>
</feature>
<evidence type="ECO:0000259" key="15">
    <source>
        <dbReference type="Pfam" id="PF02868"/>
    </source>
</evidence>
<comment type="similarity">
    <text evidence="3 12">Belongs to the peptidase M4 family.</text>
</comment>
<evidence type="ECO:0000256" key="11">
    <source>
        <dbReference type="ARBA" id="ARBA00023049"/>
    </source>
</evidence>
<dbReference type="Gene3D" id="3.10.170.10">
    <property type="match status" value="1"/>
</dbReference>
<keyword evidence="5 12" id="KW-0645">Protease</keyword>
<dbReference type="PANTHER" id="PTHR33794">
    <property type="entry name" value="BACILLOLYSIN"/>
    <property type="match status" value="1"/>
</dbReference>
<dbReference type="PRINTS" id="PR00730">
    <property type="entry name" value="THERMOLYSIN"/>
</dbReference>
<evidence type="ECO:0000256" key="13">
    <source>
        <dbReference type="SAM" id="MobiDB-lite"/>
    </source>
</evidence>
<evidence type="ECO:0000256" key="3">
    <source>
        <dbReference type="ARBA" id="ARBA00009388"/>
    </source>
</evidence>
<keyword evidence="7 12" id="KW-0732">Signal</keyword>
<reference evidence="18 19" key="1">
    <citation type="submission" date="2021-01" db="EMBL/GenBank/DDBJ databases">
        <title>Genomic Encyclopedia of Type Strains, Phase IV (KMG-IV): sequencing the most valuable type-strain genomes for metagenomic binning, comparative biology and taxonomic classification.</title>
        <authorList>
            <person name="Goeker M."/>
        </authorList>
    </citation>
    <scope>NUCLEOTIDE SEQUENCE [LARGE SCALE GENOMIC DNA]</scope>
    <source>
        <strain evidence="18 19">DSM 24834</strain>
    </source>
</reference>
<dbReference type="InterPro" id="IPR001570">
    <property type="entry name" value="Peptidase_M4_C_domain"/>
</dbReference>
<keyword evidence="6" id="KW-0479">Metal-binding</keyword>
<evidence type="ECO:0000256" key="10">
    <source>
        <dbReference type="ARBA" id="ARBA00022837"/>
    </source>
</evidence>
<feature type="chain" id="PRO_5044954481" description="Neutral metalloproteinase" evidence="12">
    <location>
        <begin position="28"/>
        <end position="599"/>
    </location>
</feature>
<gene>
    <name evidence="18" type="ORF">JOC86_004671</name>
</gene>
<keyword evidence="8 12" id="KW-0378">Hydrolase</keyword>
<evidence type="ECO:0000256" key="4">
    <source>
        <dbReference type="ARBA" id="ARBA00022525"/>
    </source>
</evidence>
<accession>A0ABS2NJR7</accession>
<dbReference type="InterPro" id="IPR027268">
    <property type="entry name" value="Peptidase_M4/M1_CTD_sf"/>
</dbReference>
<keyword evidence="19" id="KW-1185">Reference proteome</keyword>
<dbReference type="EMBL" id="JAFBDZ010000007">
    <property type="protein sequence ID" value="MBM7588096.1"/>
    <property type="molecule type" value="Genomic_DNA"/>
</dbReference>
<dbReference type="InterPro" id="IPR025711">
    <property type="entry name" value="PepSY"/>
</dbReference>
<dbReference type="InterPro" id="IPR050728">
    <property type="entry name" value="Zinc_Metalloprotease_M4"/>
</dbReference>
<evidence type="ECO:0000259" key="14">
    <source>
        <dbReference type="Pfam" id="PF01447"/>
    </source>
</evidence>
<dbReference type="Pfam" id="PF03413">
    <property type="entry name" value="PepSY"/>
    <property type="match status" value="1"/>
</dbReference>
<comment type="function">
    <text evidence="12">Extracellular zinc metalloprotease.</text>
</comment>
<feature type="domain" description="Peptidase M4" evidence="14">
    <location>
        <begin position="270"/>
        <end position="420"/>
    </location>
</feature>
<evidence type="ECO:0000256" key="5">
    <source>
        <dbReference type="ARBA" id="ARBA00022670"/>
    </source>
</evidence>
<dbReference type="GO" id="GO:0016787">
    <property type="term" value="F:hydrolase activity"/>
    <property type="evidence" value="ECO:0007669"/>
    <property type="project" value="UniProtKB-KW"/>
</dbReference>
<dbReference type="PANTHER" id="PTHR33794:SF3">
    <property type="entry name" value="NEUTRAL PROTEASE B"/>
    <property type="match status" value="1"/>
</dbReference>
<comment type="cofactor">
    <cofactor evidence="1 12">
        <name>Zn(2+)</name>
        <dbReference type="ChEBI" id="CHEBI:29105"/>
    </cofactor>
</comment>
<dbReference type="CDD" id="cd09597">
    <property type="entry name" value="M4_TLP"/>
    <property type="match status" value="1"/>
</dbReference>
<feature type="region of interest" description="Disordered" evidence="13">
    <location>
        <begin position="242"/>
        <end position="261"/>
    </location>
</feature>
<evidence type="ECO:0000256" key="7">
    <source>
        <dbReference type="ARBA" id="ARBA00022729"/>
    </source>
</evidence>
<dbReference type="Pfam" id="PF07504">
    <property type="entry name" value="FTP"/>
    <property type="match status" value="1"/>
</dbReference>
<evidence type="ECO:0000313" key="19">
    <source>
        <dbReference type="Proteomes" id="UP001646157"/>
    </source>
</evidence>
<name>A0ABS2NJR7_9BACI</name>
<evidence type="ECO:0000256" key="8">
    <source>
        <dbReference type="ARBA" id="ARBA00022801"/>
    </source>
</evidence>
<feature type="signal peptide" evidence="12">
    <location>
        <begin position="1"/>
        <end position="27"/>
    </location>
</feature>
<dbReference type="Pfam" id="PF02868">
    <property type="entry name" value="Peptidase_M4_C"/>
    <property type="match status" value="1"/>
</dbReference>
<keyword evidence="11 12" id="KW-0482">Metalloprotease</keyword>
<protein>
    <recommendedName>
        <fullName evidence="12">Neutral metalloproteinase</fullName>
        <ecNumber evidence="12">3.4.24.-</ecNumber>
    </recommendedName>
</protein>
<dbReference type="InterPro" id="IPR011096">
    <property type="entry name" value="FTP_domain"/>
</dbReference>
<keyword evidence="9 12" id="KW-0862">Zinc</keyword>
<dbReference type="Gene3D" id="3.10.450.490">
    <property type="match status" value="1"/>
</dbReference>
<keyword evidence="4 12" id="KW-0964">Secreted</keyword>
<dbReference type="Proteomes" id="UP001646157">
    <property type="component" value="Unassembled WGS sequence"/>
</dbReference>
<evidence type="ECO:0000256" key="12">
    <source>
        <dbReference type="RuleBase" id="RU366073"/>
    </source>
</evidence>
<comment type="caution">
    <text evidence="18">The sequence shown here is derived from an EMBL/GenBank/DDBJ whole genome shotgun (WGS) entry which is preliminary data.</text>
</comment>
<evidence type="ECO:0000256" key="9">
    <source>
        <dbReference type="ARBA" id="ARBA00022833"/>
    </source>
</evidence>
<dbReference type="Gene3D" id="3.10.450.40">
    <property type="match status" value="1"/>
</dbReference>
<sequence length="599" mass="65342">MKRKRNKMKKKAIPVVLAASFAISGLAVPGKNVLANEQVKLNQELQTPSYIIGSWDAPEGLSKEEAMYSFLQSKVLQPKSKSLNTVSNAKEQFKIVSQKADSKTKTYHFRTVEQVDGVPIYGSEQTIALDKNNNVTAYFGKVTPNLSKSSINTEAELTEEEALEIAKSSIEEEIGEVNDYDGIESELVLYPNNGKLQLTYLIKASTSIPAPGYWHYFVDAATGDIVKSFNKIHEASPVLESSENSFSSSGAEKVSPKALPAESEPVTARGMDIFGDLHSFQAVKDTTTGEHYLFDGTRADGVHTFEAGRMPEFSFILLSALLGFTGFEVKSSSNFFYDPAAVSAHTNAGKVYDYYQEKFNRDSLDNEGMKLISTVHIGDKWNNAAWNGKQMLYGDGDGQRMISLSGSLDVIGHEMTHGVITNTADLVYEGESGAINESIADIMGAFIENKPGEDMWLLGEDVWTPNTPGDGLRSMSDPASVYLGGYTESGYYPDHYDDRYIGELDNGGVHINSSINNKAAHLITAGGTHYGVTVTGIGKDKAEKIFYRALTLYLTASSDFSHMREAAVQSARDLYPDKTGEPSAEVQAVMAAYDAVGVE</sequence>
<keyword evidence="10" id="KW-0106">Calcium</keyword>
<dbReference type="InterPro" id="IPR013856">
    <property type="entry name" value="Peptidase_M4_domain"/>
</dbReference>
<evidence type="ECO:0000313" key="18">
    <source>
        <dbReference type="EMBL" id="MBM7588096.1"/>
    </source>
</evidence>
<feature type="domain" description="PepSY" evidence="16">
    <location>
        <begin position="157"/>
        <end position="228"/>
    </location>
</feature>
<dbReference type="InterPro" id="IPR023612">
    <property type="entry name" value="Peptidase_M4"/>
</dbReference>
<feature type="domain" description="FTP" evidence="17">
    <location>
        <begin position="91"/>
        <end position="141"/>
    </location>
</feature>
<dbReference type="Pfam" id="PF01447">
    <property type="entry name" value="Peptidase_M4"/>
    <property type="match status" value="1"/>
</dbReference>
<evidence type="ECO:0000256" key="1">
    <source>
        <dbReference type="ARBA" id="ARBA00001947"/>
    </source>
</evidence>
<evidence type="ECO:0000259" key="16">
    <source>
        <dbReference type="Pfam" id="PF03413"/>
    </source>
</evidence>
<feature type="compositionally biased region" description="Low complexity" evidence="13">
    <location>
        <begin position="242"/>
        <end position="252"/>
    </location>
</feature>
<evidence type="ECO:0000256" key="6">
    <source>
        <dbReference type="ARBA" id="ARBA00022723"/>
    </source>
</evidence>
<dbReference type="EC" id="3.4.24.-" evidence="12"/>
<comment type="subcellular location">
    <subcellularLocation>
        <location evidence="2 12">Secreted</location>
    </subcellularLocation>
</comment>
<dbReference type="SUPFAM" id="SSF55486">
    <property type="entry name" value="Metalloproteases ('zincins'), catalytic domain"/>
    <property type="match status" value="1"/>
</dbReference>
<evidence type="ECO:0000256" key="2">
    <source>
        <dbReference type="ARBA" id="ARBA00004613"/>
    </source>
</evidence>
<evidence type="ECO:0000259" key="17">
    <source>
        <dbReference type="Pfam" id="PF07504"/>
    </source>
</evidence>